<keyword evidence="2" id="KW-1185">Reference proteome</keyword>
<dbReference type="InParanoid" id="A0A2G5E0K7"/>
<reference evidence="1 2" key="1">
    <citation type="submission" date="2017-09" db="EMBL/GenBank/DDBJ databases">
        <title>WGS assembly of Aquilegia coerulea Goldsmith.</title>
        <authorList>
            <person name="Hodges S."/>
            <person name="Kramer E."/>
            <person name="Nordborg M."/>
            <person name="Tomkins J."/>
            <person name="Borevitz J."/>
            <person name="Derieg N."/>
            <person name="Yan J."/>
            <person name="Mihaltcheva S."/>
            <person name="Hayes R.D."/>
            <person name="Rokhsar D."/>
        </authorList>
    </citation>
    <scope>NUCLEOTIDE SEQUENCE [LARGE SCALE GENOMIC DNA]</scope>
    <source>
        <strain evidence="2">cv. Goldsmith</strain>
    </source>
</reference>
<dbReference type="FunCoup" id="A0A2G5E0K7">
    <property type="interactions" value="14"/>
</dbReference>
<protein>
    <submittedName>
        <fullName evidence="1">Uncharacterized protein</fullName>
    </submittedName>
</protein>
<gene>
    <name evidence="1" type="ORF">AQUCO_01300232v1</name>
</gene>
<sequence>MRGSTGLLAAKNFLKVTPTKRTSGGNKAILAPKKEVNDLGYGGQHGTSDEAGPIVAFSKPPPLPPALGPFLMLSFLEMVLSRDKKDE</sequence>
<dbReference type="Proteomes" id="UP000230069">
    <property type="component" value="Unassembled WGS sequence"/>
</dbReference>
<organism evidence="1 2">
    <name type="scientific">Aquilegia coerulea</name>
    <name type="common">Rocky mountain columbine</name>
    <dbReference type="NCBI Taxonomy" id="218851"/>
    <lineage>
        <taxon>Eukaryota</taxon>
        <taxon>Viridiplantae</taxon>
        <taxon>Streptophyta</taxon>
        <taxon>Embryophyta</taxon>
        <taxon>Tracheophyta</taxon>
        <taxon>Spermatophyta</taxon>
        <taxon>Magnoliopsida</taxon>
        <taxon>Ranunculales</taxon>
        <taxon>Ranunculaceae</taxon>
        <taxon>Thalictroideae</taxon>
        <taxon>Aquilegia</taxon>
    </lineage>
</organism>
<accession>A0A2G5E0K7</accession>
<dbReference type="OrthoDB" id="1933480at2759"/>
<proteinExistence type="predicted"/>
<name>A0A2G5E0K7_AQUCA</name>
<dbReference type="AlphaFoldDB" id="A0A2G5E0K7"/>
<evidence type="ECO:0000313" key="1">
    <source>
        <dbReference type="EMBL" id="PIA49241.1"/>
    </source>
</evidence>
<evidence type="ECO:0000313" key="2">
    <source>
        <dbReference type="Proteomes" id="UP000230069"/>
    </source>
</evidence>
<dbReference type="EMBL" id="KZ305030">
    <property type="protein sequence ID" value="PIA49241.1"/>
    <property type="molecule type" value="Genomic_DNA"/>
</dbReference>